<name>A0ABN7YCA7_9BURK</name>
<sequence>MLTSAITTTQLALLHHTLGVNPERREPYRNHFVAGRGHHDMPDLEALEVAGLMERGHVPGFLSDSSIVFYTTESGRAYALENLPAAPPPKKRTRYEAYLDADGCAGDSFAEFLCGDRLPKFESRQAYGNGPRDRYGYEYRMYRRQSYPYDYRRDIEGDWAPTMKAAKASYKAALKARRAATLHTNNHNKEYA</sequence>
<evidence type="ECO:0000313" key="1">
    <source>
        <dbReference type="EMBL" id="CAG9169807.1"/>
    </source>
</evidence>
<organism evidence="1 2">
    <name type="scientific">Cupriavidus pinatubonensis</name>
    <dbReference type="NCBI Taxonomy" id="248026"/>
    <lineage>
        <taxon>Bacteria</taxon>
        <taxon>Pseudomonadati</taxon>
        <taxon>Pseudomonadota</taxon>
        <taxon>Betaproteobacteria</taxon>
        <taxon>Burkholderiales</taxon>
        <taxon>Burkholderiaceae</taxon>
        <taxon>Cupriavidus</taxon>
    </lineage>
</organism>
<dbReference type="EMBL" id="CAJZAF010000007">
    <property type="protein sequence ID" value="CAG9169807.1"/>
    <property type="molecule type" value="Genomic_DNA"/>
</dbReference>
<evidence type="ECO:0000313" key="2">
    <source>
        <dbReference type="Proteomes" id="UP000701702"/>
    </source>
</evidence>
<proteinExistence type="predicted"/>
<dbReference type="Proteomes" id="UP000701702">
    <property type="component" value="Unassembled WGS sequence"/>
</dbReference>
<protein>
    <submittedName>
        <fullName evidence="1">Uncharacterized protein</fullName>
    </submittedName>
</protein>
<reference evidence="1 2" key="1">
    <citation type="submission" date="2021-08" db="EMBL/GenBank/DDBJ databases">
        <authorList>
            <person name="Peeters C."/>
        </authorList>
    </citation>
    <scope>NUCLEOTIDE SEQUENCE [LARGE SCALE GENOMIC DNA]</scope>
    <source>
        <strain evidence="1 2">LMG 23994</strain>
    </source>
</reference>
<gene>
    <name evidence="1" type="ORF">LMG23994_01673</name>
</gene>
<accession>A0ABN7YCA7</accession>
<dbReference type="RefSeq" id="WP_224001259.1">
    <property type="nucleotide sequence ID" value="NZ_CAJZAF010000007.1"/>
</dbReference>
<keyword evidence="2" id="KW-1185">Reference proteome</keyword>
<comment type="caution">
    <text evidence="1">The sequence shown here is derived from an EMBL/GenBank/DDBJ whole genome shotgun (WGS) entry which is preliminary data.</text>
</comment>